<reference evidence="2 3" key="1">
    <citation type="submission" date="2023-10" db="EMBL/GenBank/DDBJ databases">
        <title>Description of Microbulbifer bruguierae sp. nov., isolated from the sediments of mangrove plant Bruguiera sexangula and comparative genomic analyses of the genus Microbulbifer.</title>
        <authorList>
            <person name="Long M."/>
        </authorList>
    </citation>
    <scope>NUCLEOTIDE SEQUENCE [LARGE SCALE GENOMIC DNA]</scope>
    <source>
        <strain evidence="2 3">SPO729</strain>
    </source>
</reference>
<dbReference type="Proteomes" id="UP001302477">
    <property type="component" value="Chromosome"/>
</dbReference>
<dbReference type="RefSeq" id="WP_318953882.1">
    <property type="nucleotide sequence ID" value="NZ_CP137555.1"/>
</dbReference>
<feature type="region of interest" description="Disordered" evidence="1">
    <location>
        <begin position="118"/>
        <end position="152"/>
    </location>
</feature>
<protein>
    <submittedName>
        <fullName evidence="2">Uncharacterized protein</fullName>
    </submittedName>
</protein>
<proteinExistence type="predicted"/>
<organism evidence="2 3">
    <name type="scientific">Microbulbifer pacificus</name>
    <dbReference type="NCBI Taxonomy" id="407164"/>
    <lineage>
        <taxon>Bacteria</taxon>
        <taxon>Pseudomonadati</taxon>
        <taxon>Pseudomonadota</taxon>
        <taxon>Gammaproteobacteria</taxon>
        <taxon>Cellvibrionales</taxon>
        <taxon>Microbulbiferaceae</taxon>
        <taxon>Microbulbifer</taxon>
    </lineage>
</organism>
<name>A0AAU0MXS1_9GAMM</name>
<evidence type="ECO:0000313" key="2">
    <source>
        <dbReference type="EMBL" id="WOX05410.1"/>
    </source>
</evidence>
<gene>
    <name evidence="2" type="ORF">R5R33_16950</name>
</gene>
<evidence type="ECO:0000313" key="3">
    <source>
        <dbReference type="Proteomes" id="UP001302477"/>
    </source>
</evidence>
<feature type="compositionally biased region" description="Low complexity" evidence="1">
    <location>
        <begin position="119"/>
        <end position="131"/>
    </location>
</feature>
<sequence>MIVFTLTNEETDDVWVGTTREGVTPEARFKQLQDAVSLGIDHPFYRELKVFGPHAYSVELFAVAEDRMELQQQVEEALDTYNGKSLVGITTVLPGATKAALSKPKPKPRPGVGAAVLVASSSSSSTSASTSKRTTKPVKEKLATGRTGSAARERAIKAGIEAEKAAMAAAKAKRVQDEADEMKRILASLDSRGSTLTRR</sequence>
<dbReference type="AlphaFoldDB" id="A0AAU0MXS1"/>
<keyword evidence="3" id="KW-1185">Reference proteome</keyword>
<dbReference type="KEGG" id="mpaf:R5R33_16950"/>
<evidence type="ECO:0000256" key="1">
    <source>
        <dbReference type="SAM" id="MobiDB-lite"/>
    </source>
</evidence>
<accession>A0AAU0MXS1</accession>
<dbReference type="EMBL" id="CP137555">
    <property type="protein sequence ID" value="WOX05410.1"/>
    <property type="molecule type" value="Genomic_DNA"/>
</dbReference>